<dbReference type="EMBL" id="CAJJDN010000001">
    <property type="protein sequence ID" value="CAD8045499.1"/>
    <property type="molecule type" value="Genomic_DNA"/>
</dbReference>
<sequence length="609" mass="72871">MINDIESLYRIDAVLEDRISSQSSKHVLMNVLCDDLDAFLEYETQITGPYIRSQCQVIKRKCYSFVIPEGITLLQFIKQNGQIATCQIEAIYKQLLLALFQIHKKFSLGRCFHLGNIYYHNNNIEMVAFGFYPNLQLIPPEYLERREQSQKRDYSQSIDVWLVGCIIYQLLTGEILNYFKTITEYRLFYNQIQSKRIENDWKNRLMEMLHPKEALRCTFFKMHQKMSDSNQETKEFYQNIFLQQNYSFLIKAREQIDDDYIEWAVPQEFTKEMELPKVLTPFRARFNNPKIMTRRNENISPYPRIAKSGYYSQPIQPSSPDNESLHSSSNGSNIENPEEIIQYPDQSFLTNKCRDHNEFLKYKDFWIELHFESYKWFLMGSLKEHLERSIQEKENQGIESPIETWGIYCLQKMSIIMRQEFLNQWNTGFVNFDNNLWQQFIKNSGQAKRFCNDVRMQLVGDQSVIDLNYQNCQENFYLDREQEQLFQQIKSSITQSITEQTFNEFKLPYRIILRALFIRIAQISKQTNDEGKNFEFSLLKLKIIICMAIQQIFLPQNRNNIFRIVKQTANITNFDNPYYLESIFFEQQEIDKLEEQIKIIEQDYFGSHR</sequence>
<evidence type="ECO:0000256" key="1">
    <source>
        <dbReference type="SAM" id="MobiDB-lite"/>
    </source>
</evidence>
<dbReference type="InterPro" id="IPR053083">
    <property type="entry name" value="TF_kinase-domain_protein"/>
</dbReference>
<evidence type="ECO:0000259" key="2">
    <source>
        <dbReference type="PROSITE" id="PS50011"/>
    </source>
</evidence>
<dbReference type="PANTHER" id="PTHR44305">
    <property type="entry name" value="SI:DKEY-192D15.2-RELATED"/>
    <property type="match status" value="1"/>
</dbReference>
<evidence type="ECO:0000313" key="3">
    <source>
        <dbReference type="EMBL" id="CAD8045499.1"/>
    </source>
</evidence>
<dbReference type="PANTHER" id="PTHR44305:SF24">
    <property type="entry name" value="TYROSINE-PROTEIN KINASE C03B1.5-RELATED"/>
    <property type="match status" value="1"/>
</dbReference>
<organism evidence="3 4">
    <name type="scientific">Paramecium sonneborni</name>
    <dbReference type="NCBI Taxonomy" id="65129"/>
    <lineage>
        <taxon>Eukaryota</taxon>
        <taxon>Sar</taxon>
        <taxon>Alveolata</taxon>
        <taxon>Ciliophora</taxon>
        <taxon>Intramacronucleata</taxon>
        <taxon>Oligohymenophorea</taxon>
        <taxon>Peniculida</taxon>
        <taxon>Parameciidae</taxon>
        <taxon>Paramecium</taxon>
    </lineage>
</organism>
<comment type="caution">
    <text evidence="3">The sequence shown here is derived from an EMBL/GenBank/DDBJ whole genome shotgun (WGS) entry which is preliminary data.</text>
</comment>
<dbReference type="InterPro" id="IPR000719">
    <property type="entry name" value="Prot_kinase_dom"/>
</dbReference>
<name>A0A8S1JVB4_9CILI</name>
<dbReference type="GO" id="GO:0004672">
    <property type="term" value="F:protein kinase activity"/>
    <property type="evidence" value="ECO:0007669"/>
    <property type="project" value="InterPro"/>
</dbReference>
<accession>A0A8S1JVB4</accession>
<dbReference type="Proteomes" id="UP000692954">
    <property type="component" value="Unassembled WGS sequence"/>
</dbReference>
<keyword evidence="4" id="KW-1185">Reference proteome</keyword>
<evidence type="ECO:0000313" key="4">
    <source>
        <dbReference type="Proteomes" id="UP000692954"/>
    </source>
</evidence>
<protein>
    <recommendedName>
        <fullName evidence="2">Protein kinase domain-containing protein</fullName>
    </recommendedName>
</protein>
<feature type="compositionally biased region" description="Polar residues" evidence="1">
    <location>
        <begin position="310"/>
        <end position="335"/>
    </location>
</feature>
<dbReference type="AlphaFoldDB" id="A0A8S1JVB4"/>
<dbReference type="PROSITE" id="PS50011">
    <property type="entry name" value="PROTEIN_KINASE_DOM"/>
    <property type="match status" value="1"/>
</dbReference>
<gene>
    <name evidence="3" type="ORF">PSON_ATCC_30995.1.T0010077</name>
</gene>
<dbReference type="GO" id="GO:0005524">
    <property type="term" value="F:ATP binding"/>
    <property type="evidence" value="ECO:0007669"/>
    <property type="project" value="InterPro"/>
</dbReference>
<feature type="region of interest" description="Disordered" evidence="1">
    <location>
        <begin position="310"/>
        <end position="336"/>
    </location>
</feature>
<reference evidence="3" key="1">
    <citation type="submission" date="2021-01" db="EMBL/GenBank/DDBJ databases">
        <authorList>
            <consortium name="Genoscope - CEA"/>
            <person name="William W."/>
        </authorList>
    </citation>
    <scope>NUCLEOTIDE SEQUENCE</scope>
</reference>
<dbReference type="OrthoDB" id="302228at2759"/>
<feature type="domain" description="Protein kinase" evidence="2">
    <location>
        <begin position="1"/>
        <end position="226"/>
    </location>
</feature>
<proteinExistence type="predicted"/>